<dbReference type="Pfam" id="PF13545">
    <property type="entry name" value="HTH_Crp_2"/>
    <property type="match status" value="1"/>
</dbReference>
<dbReference type="SUPFAM" id="SSF46785">
    <property type="entry name" value="Winged helix' DNA-binding domain"/>
    <property type="match status" value="1"/>
</dbReference>
<keyword evidence="3" id="KW-0804">Transcription</keyword>
<dbReference type="Gene3D" id="2.60.120.10">
    <property type="entry name" value="Jelly Rolls"/>
    <property type="match status" value="1"/>
</dbReference>
<dbReference type="AlphaFoldDB" id="A0A942Z986"/>
<dbReference type="GO" id="GO:0005829">
    <property type="term" value="C:cytosol"/>
    <property type="evidence" value="ECO:0007669"/>
    <property type="project" value="TreeGrafter"/>
</dbReference>
<gene>
    <name evidence="6" type="ORF">GOQ27_10285</name>
</gene>
<evidence type="ECO:0000256" key="1">
    <source>
        <dbReference type="ARBA" id="ARBA00023015"/>
    </source>
</evidence>
<dbReference type="InterPro" id="IPR036390">
    <property type="entry name" value="WH_DNA-bd_sf"/>
</dbReference>
<protein>
    <submittedName>
        <fullName evidence="6">Cyclic nucleotide-binding domain-containing protein</fullName>
    </submittedName>
</protein>
<dbReference type="RefSeq" id="WP_203366781.1">
    <property type="nucleotide sequence ID" value="NZ_WSFT01000039.1"/>
</dbReference>
<feature type="domain" description="HTH crp-type" evidence="5">
    <location>
        <begin position="149"/>
        <end position="220"/>
    </location>
</feature>
<organism evidence="6 7">
    <name type="scientific">Anaeromonas frigoriresistens</name>
    <dbReference type="NCBI Taxonomy" id="2683708"/>
    <lineage>
        <taxon>Bacteria</taxon>
        <taxon>Bacillati</taxon>
        <taxon>Bacillota</taxon>
        <taxon>Tissierellia</taxon>
        <taxon>Tissierellales</taxon>
        <taxon>Thermohalobacteraceae</taxon>
        <taxon>Anaeromonas</taxon>
    </lineage>
</organism>
<dbReference type="GO" id="GO:0003677">
    <property type="term" value="F:DNA binding"/>
    <property type="evidence" value="ECO:0007669"/>
    <property type="project" value="UniProtKB-KW"/>
</dbReference>
<dbReference type="InterPro" id="IPR050397">
    <property type="entry name" value="Env_Response_Regulators"/>
</dbReference>
<keyword evidence="2" id="KW-0238">DNA-binding</keyword>
<dbReference type="Pfam" id="PF00027">
    <property type="entry name" value="cNMP_binding"/>
    <property type="match status" value="1"/>
</dbReference>
<name>A0A942Z986_9FIRM</name>
<dbReference type="InterPro" id="IPR000595">
    <property type="entry name" value="cNMP-bd_dom"/>
</dbReference>
<dbReference type="InterPro" id="IPR036388">
    <property type="entry name" value="WH-like_DNA-bd_sf"/>
</dbReference>
<sequence length="231" mass="26852">MKQITDLNKLEYYIEKYNIQDIFEKDMTPSMELILFDKNEHICREQERLDYFYFLVEGKAKVYKLLENGRSLLLTFYNPLVVIGDVEFIDIDVATSNVQALEKTICLGIPMNELRKEITSDTKFLKYVCKVLGYKLDRISKVSSINLLYSVENRLASYLLAIAPNDSANTNIDEFFTCKLTEMAELLGVSYRHLLRTINTLCEKRIIKRNKGSITILNRDLLKELAGDIYD</sequence>
<evidence type="ECO:0000256" key="3">
    <source>
        <dbReference type="ARBA" id="ARBA00023163"/>
    </source>
</evidence>
<reference evidence="6" key="1">
    <citation type="submission" date="2019-12" db="EMBL/GenBank/DDBJ databases">
        <title>Clostridiaceae gen. nov. sp. nov., isolated from sediment in Xinjiang, China.</title>
        <authorList>
            <person name="Zhang R."/>
        </authorList>
    </citation>
    <scope>NUCLEOTIDE SEQUENCE</scope>
    <source>
        <strain evidence="6">D2Q-11</strain>
    </source>
</reference>
<comment type="caution">
    <text evidence="6">The sequence shown here is derived from an EMBL/GenBank/DDBJ whole genome shotgun (WGS) entry which is preliminary data.</text>
</comment>
<dbReference type="PANTHER" id="PTHR24567:SF26">
    <property type="entry name" value="REGULATORY PROTEIN YEIL"/>
    <property type="match status" value="1"/>
</dbReference>
<dbReference type="GO" id="GO:0003700">
    <property type="term" value="F:DNA-binding transcription factor activity"/>
    <property type="evidence" value="ECO:0007669"/>
    <property type="project" value="TreeGrafter"/>
</dbReference>
<evidence type="ECO:0000259" key="4">
    <source>
        <dbReference type="PROSITE" id="PS50042"/>
    </source>
</evidence>
<dbReference type="Proteomes" id="UP000724672">
    <property type="component" value="Unassembled WGS sequence"/>
</dbReference>
<dbReference type="InterPro" id="IPR018490">
    <property type="entry name" value="cNMP-bd_dom_sf"/>
</dbReference>
<dbReference type="SUPFAM" id="SSF51206">
    <property type="entry name" value="cAMP-binding domain-like"/>
    <property type="match status" value="1"/>
</dbReference>
<proteinExistence type="predicted"/>
<feature type="domain" description="Cyclic nucleotide-binding" evidence="4">
    <location>
        <begin position="26"/>
        <end position="118"/>
    </location>
</feature>
<dbReference type="EMBL" id="WSFT01000039">
    <property type="protein sequence ID" value="MBS4538854.1"/>
    <property type="molecule type" value="Genomic_DNA"/>
</dbReference>
<dbReference type="CDD" id="cd00038">
    <property type="entry name" value="CAP_ED"/>
    <property type="match status" value="1"/>
</dbReference>
<dbReference type="PROSITE" id="PS50042">
    <property type="entry name" value="CNMP_BINDING_3"/>
    <property type="match status" value="1"/>
</dbReference>
<dbReference type="Gene3D" id="1.10.10.10">
    <property type="entry name" value="Winged helix-like DNA-binding domain superfamily/Winged helix DNA-binding domain"/>
    <property type="match status" value="1"/>
</dbReference>
<dbReference type="PROSITE" id="PS51063">
    <property type="entry name" value="HTH_CRP_2"/>
    <property type="match status" value="1"/>
</dbReference>
<dbReference type="SMART" id="SM00100">
    <property type="entry name" value="cNMP"/>
    <property type="match status" value="1"/>
</dbReference>
<accession>A0A942Z986</accession>
<keyword evidence="7" id="KW-1185">Reference proteome</keyword>
<keyword evidence="1" id="KW-0805">Transcription regulation</keyword>
<evidence type="ECO:0000313" key="6">
    <source>
        <dbReference type="EMBL" id="MBS4538854.1"/>
    </source>
</evidence>
<evidence type="ECO:0000256" key="2">
    <source>
        <dbReference type="ARBA" id="ARBA00023125"/>
    </source>
</evidence>
<dbReference type="PANTHER" id="PTHR24567">
    <property type="entry name" value="CRP FAMILY TRANSCRIPTIONAL REGULATORY PROTEIN"/>
    <property type="match status" value="1"/>
</dbReference>
<dbReference type="InterPro" id="IPR012318">
    <property type="entry name" value="HTH_CRP"/>
</dbReference>
<dbReference type="InterPro" id="IPR014710">
    <property type="entry name" value="RmlC-like_jellyroll"/>
</dbReference>
<evidence type="ECO:0000259" key="5">
    <source>
        <dbReference type="PROSITE" id="PS51063"/>
    </source>
</evidence>
<evidence type="ECO:0000313" key="7">
    <source>
        <dbReference type="Proteomes" id="UP000724672"/>
    </source>
</evidence>